<evidence type="ECO:0008006" key="3">
    <source>
        <dbReference type="Google" id="ProtNLM"/>
    </source>
</evidence>
<evidence type="ECO:0000313" key="2">
    <source>
        <dbReference type="Proteomes" id="UP001595858"/>
    </source>
</evidence>
<dbReference type="PANTHER" id="PTHR34613:SF1">
    <property type="entry name" value="SLL6017 PROTEIN"/>
    <property type="match status" value="1"/>
</dbReference>
<reference evidence="2" key="1">
    <citation type="journal article" date="2019" name="Int. J. Syst. Evol. Microbiol.">
        <title>The Global Catalogue of Microorganisms (GCM) 10K type strain sequencing project: providing services to taxonomists for standard genome sequencing and annotation.</title>
        <authorList>
            <consortium name="The Broad Institute Genomics Platform"/>
            <consortium name="The Broad Institute Genome Sequencing Center for Infectious Disease"/>
            <person name="Wu L."/>
            <person name="Ma J."/>
        </authorList>
    </citation>
    <scope>NUCLEOTIDE SEQUENCE [LARGE SCALE GENOMIC DNA]</scope>
    <source>
        <strain evidence="2">CGMCC 4.7304</strain>
    </source>
</reference>
<evidence type="ECO:0000313" key="1">
    <source>
        <dbReference type="EMBL" id="MFC4865218.1"/>
    </source>
</evidence>
<keyword evidence="2" id="KW-1185">Reference proteome</keyword>
<accession>A0ABV9SEE9</accession>
<organism evidence="1 2">
    <name type="scientific">Streptomonospora arabica</name>
    <dbReference type="NCBI Taxonomy" id="412417"/>
    <lineage>
        <taxon>Bacteria</taxon>
        <taxon>Bacillati</taxon>
        <taxon>Actinomycetota</taxon>
        <taxon>Actinomycetes</taxon>
        <taxon>Streptosporangiales</taxon>
        <taxon>Nocardiopsidaceae</taxon>
        <taxon>Streptomonospora</taxon>
    </lineage>
</organism>
<protein>
    <recommendedName>
        <fullName evidence="3">DUF4365 domain-containing protein</fullName>
    </recommendedName>
</protein>
<dbReference type="EMBL" id="JBHSIY010000001">
    <property type="protein sequence ID" value="MFC4865218.1"/>
    <property type="molecule type" value="Genomic_DNA"/>
</dbReference>
<name>A0ABV9SEE9_9ACTN</name>
<proteinExistence type="predicted"/>
<sequence length="292" mass="32676">MPSNAHEMPIEFVKNRPELVTRLLEDEFGVDLPPYEHADMASENCTRFKTTNFYSDRVVALRDGSQALMAVIAEVQRREDTRKRYSWPVYIATVRQNLECPVMLIVFCPDEKTAVWAREPIDLGQPGMRLVPFVVGPDEIPVVVSAEEARELPELAVLSALAHGGEEEKILVACAEGLKTLNNDDFSVYHDYMVSALRGAARENWDALMANPTFTYQSDFARKYISEGRVEGKAECVVSALRHRGLHVSDEVAERISTCTDPDQLDTWHARAFSANAAEDIFDNPGASTPDQ</sequence>
<comment type="caution">
    <text evidence="1">The sequence shown here is derived from an EMBL/GenBank/DDBJ whole genome shotgun (WGS) entry which is preliminary data.</text>
</comment>
<gene>
    <name evidence="1" type="ORF">ACFPCZ_01120</name>
</gene>
<dbReference type="RefSeq" id="WP_344142732.1">
    <property type="nucleotide sequence ID" value="NZ_BAAAQI010000005.1"/>
</dbReference>
<dbReference type="PANTHER" id="PTHR34613">
    <property type="entry name" value="SLL0800 PROTEIN"/>
    <property type="match status" value="1"/>
</dbReference>
<dbReference type="Proteomes" id="UP001595858">
    <property type="component" value="Unassembled WGS sequence"/>
</dbReference>